<dbReference type="PANTHER" id="PTHR34614:SF2">
    <property type="entry name" value="TRANSPOSASE IS4-LIKE DOMAIN-CONTAINING PROTEIN"/>
    <property type="match status" value="1"/>
</dbReference>
<dbReference type="GO" id="GO:0003677">
    <property type="term" value="F:DNA binding"/>
    <property type="evidence" value="ECO:0007669"/>
    <property type="project" value="InterPro"/>
</dbReference>
<feature type="coiled-coil region" evidence="1">
    <location>
        <begin position="282"/>
        <end position="342"/>
    </location>
</feature>
<dbReference type="OrthoDB" id="740398at2"/>
<dbReference type="NCBIfam" id="NF033559">
    <property type="entry name" value="transpos_IS1634"/>
    <property type="match status" value="2"/>
</dbReference>
<feature type="domain" description="Transposase IS4-like" evidence="2">
    <location>
        <begin position="181"/>
        <end position="447"/>
    </location>
</feature>
<name>A0A345UKU7_9BACT</name>
<dbReference type="InterPro" id="IPR047654">
    <property type="entry name" value="IS1634_transpos"/>
</dbReference>
<evidence type="ECO:0000313" key="3">
    <source>
        <dbReference type="EMBL" id="AXJ01099.1"/>
    </source>
</evidence>
<dbReference type="SUPFAM" id="SSF53098">
    <property type="entry name" value="Ribonuclease H-like"/>
    <property type="match status" value="1"/>
</dbReference>
<proteinExistence type="predicted"/>
<sequence>MFIRRNKNRSGSVSVQICQKINRSNRVIKTVGIAKTKREEDLLVMLAKTQIEQMKGTLGLELCVESDDLVVENFVNELSVDDFQQVGPEQVLGRIYQHIGYPQDGSYRYFKSLVLYRLVYPGSKLRAVQYFSRHMNLNISVHTIYRFMDELSSELKTHVEDLSFAHTTRIVGGEVTVVYYDMTTLYFEASREDDFRVSGYSKDGKHSHPQILIGLLVTKQGYPVGYQLFEGSTAETKTLVKVLQAFEERFDLQKPVLVADSALLSQKNINKLNEYSYKYILGARLKNESENLKQRILKLKVTQDKPAELPHRNGRLIITYSAKRAKKDKANRQKGLERLEKKVSSGKLTKEHINNRGYNKYLNLQGQTTINIDYQRFEADQVWDGLKGYVTNTELTPKQVSRHYKQLWHIEKAFRISKTDLRIRPVYHRLKNRIEAHICICFTAYMIYKELERLLKTNNISISAQKAIEELKEIKQLTYCLPKSKTVKKTVLKPTPLQQRLLNLQF</sequence>
<dbReference type="GO" id="GO:0006313">
    <property type="term" value="P:DNA transposition"/>
    <property type="evidence" value="ECO:0007669"/>
    <property type="project" value="InterPro"/>
</dbReference>
<dbReference type="Pfam" id="PF01609">
    <property type="entry name" value="DDE_Tnp_1"/>
    <property type="match status" value="1"/>
</dbReference>
<protein>
    <submittedName>
        <fullName evidence="3">Transposase, IS4 family</fullName>
    </submittedName>
</protein>
<keyword evidence="4" id="KW-1185">Reference proteome</keyword>
<evidence type="ECO:0000313" key="4">
    <source>
        <dbReference type="Proteomes" id="UP000254808"/>
    </source>
</evidence>
<dbReference type="PANTHER" id="PTHR34614">
    <property type="match status" value="1"/>
</dbReference>
<gene>
    <name evidence="3" type="ORF">CYPRO_1849</name>
</gene>
<dbReference type="InterPro" id="IPR012337">
    <property type="entry name" value="RNaseH-like_sf"/>
</dbReference>
<organism evidence="3 4">
    <name type="scientific">Cyclonatronum proteinivorum</name>
    <dbReference type="NCBI Taxonomy" id="1457365"/>
    <lineage>
        <taxon>Bacteria</taxon>
        <taxon>Pseudomonadati</taxon>
        <taxon>Balneolota</taxon>
        <taxon>Balneolia</taxon>
        <taxon>Balneolales</taxon>
        <taxon>Cyclonatronaceae</taxon>
        <taxon>Cyclonatronum</taxon>
    </lineage>
</organism>
<dbReference type="InterPro" id="IPR002559">
    <property type="entry name" value="Transposase_11"/>
</dbReference>
<reference evidence="3 4" key="1">
    <citation type="submission" date="2018-03" db="EMBL/GenBank/DDBJ databases">
        <title>Phenotypic and genomic properties of Cyclonatronum proteinivorum gen. nov., sp. nov., a haloalkaliphilic bacteroidete from soda lakes possessing Na+-translocating rhodopsin.</title>
        <authorList>
            <person name="Toshchakov S.V."/>
            <person name="Korzhenkov A."/>
            <person name="Samarov N.I."/>
            <person name="Kublanov I.V."/>
            <person name="Muntyan M.S."/>
            <person name="Sorokin D.Y."/>
        </authorList>
    </citation>
    <scope>NUCLEOTIDE SEQUENCE [LARGE SCALE GENOMIC DNA]</scope>
    <source>
        <strain evidence="3 4">Omega</strain>
    </source>
</reference>
<keyword evidence="1" id="KW-0175">Coiled coil</keyword>
<dbReference type="EMBL" id="CP027806">
    <property type="protein sequence ID" value="AXJ01099.1"/>
    <property type="molecule type" value="Genomic_DNA"/>
</dbReference>
<dbReference type="AlphaFoldDB" id="A0A345UKU7"/>
<accession>A0A345UKU7</accession>
<dbReference type="RefSeq" id="WP_114984330.1">
    <property type="nucleotide sequence ID" value="NZ_CP027806.1"/>
</dbReference>
<dbReference type="KEGG" id="cprv:CYPRO_1849"/>
<evidence type="ECO:0000259" key="2">
    <source>
        <dbReference type="Pfam" id="PF01609"/>
    </source>
</evidence>
<dbReference type="Proteomes" id="UP000254808">
    <property type="component" value="Chromosome"/>
</dbReference>
<dbReference type="GO" id="GO:0004803">
    <property type="term" value="F:transposase activity"/>
    <property type="evidence" value="ECO:0007669"/>
    <property type="project" value="InterPro"/>
</dbReference>
<evidence type="ECO:0000256" key="1">
    <source>
        <dbReference type="SAM" id="Coils"/>
    </source>
</evidence>